<evidence type="ECO:0000313" key="2">
    <source>
        <dbReference type="EMBL" id="CAL8104739.1"/>
    </source>
</evidence>
<gene>
    <name evidence="2" type="ORF">ODALV1_LOCUS11844</name>
</gene>
<dbReference type="PANTHER" id="PTHR46672">
    <property type="entry name" value="OS08G0495500 PROTEIN-RELATED"/>
    <property type="match status" value="1"/>
</dbReference>
<dbReference type="Gene3D" id="3.30.710.10">
    <property type="entry name" value="Potassium Channel Kv1.1, Chain A"/>
    <property type="match status" value="1"/>
</dbReference>
<dbReference type="PROSITE" id="PS50097">
    <property type="entry name" value="BTB"/>
    <property type="match status" value="1"/>
</dbReference>
<name>A0ABP1QME5_9HEXA</name>
<dbReference type="Pfam" id="PF00651">
    <property type="entry name" value="BTB"/>
    <property type="match status" value="1"/>
</dbReference>
<dbReference type="SUPFAM" id="SSF54695">
    <property type="entry name" value="POZ domain"/>
    <property type="match status" value="1"/>
</dbReference>
<keyword evidence="3" id="KW-1185">Reference proteome</keyword>
<accession>A0ABP1QME5</accession>
<dbReference type="InterPro" id="IPR011333">
    <property type="entry name" value="SKP1/BTB/POZ_sf"/>
</dbReference>
<proteinExistence type="predicted"/>
<dbReference type="EMBL" id="CAXLJM020000036">
    <property type="protein sequence ID" value="CAL8104739.1"/>
    <property type="molecule type" value="Genomic_DNA"/>
</dbReference>
<organism evidence="2 3">
    <name type="scientific">Orchesella dallaii</name>
    <dbReference type="NCBI Taxonomy" id="48710"/>
    <lineage>
        <taxon>Eukaryota</taxon>
        <taxon>Metazoa</taxon>
        <taxon>Ecdysozoa</taxon>
        <taxon>Arthropoda</taxon>
        <taxon>Hexapoda</taxon>
        <taxon>Collembola</taxon>
        <taxon>Entomobryomorpha</taxon>
        <taxon>Entomobryoidea</taxon>
        <taxon>Orchesellidae</taxon>
        <taxon>Orchesellinae</taxon>
        <taxon>Orchesella</taxon>
    </lineage>
</organism>
<protein>
    <recommendedName>
        <fullName evidence="1">BTB domain-containing protein</fullName>
    </recommendedName>
</protein>
<evidence type="ECO:0000313" key="3">
    <source>
        <dbReference type="Proteomes" id="UP001642540"/>
    </source>
</evidence>
<dbReference type="InterPro" id="IPR044714">
    <property type="entry name" value="AtSIBP1-like"/>
</dbReference>
<sequence length="184" mass="21194">MERFERLNALYIQAKAVAAEHPDRSVVQIEEGYAVFQDIKAFHFFPIDADKIMIQTEDNVTIASKSKLCQYSTVFAAMFANDMSEKQTSVVHISDFRPSVIQHMTNLIECREFILPPEDLPGLLQFYDKYNIIYYRSVFENLLADCSLDIGNTHDVLEFAQMTNSQTLLGRVLEFVNQVAQWHS</sequence>
<reference evidence="2 3" key="1">
    <citation type="submission" date="2024-08" db="EMBL/GenBank/DDBJ databases">
        <authorList>
            <person name="Cucini C."/>
            <person name="Frati F."/>
        </authorList>
    </citation>
    <scope>NUCLEOTIDE SEQUENCE [LARGE SCALE GENOMIC DNA]</scope>
</reference>
<feature type="domain" description="BTB" evidence="1">
    <location>
        <begin position="50"/>
        <end position="117"/>
    </location>
</feature>
<dbReference type="InterPro" id="IPR000210">
    <property type="entry name" value="BTB/POZ_dom"/>
</dbReference>
<evidence type="ECO:0000259" key="1">
    <source>
        <dbReference type="PROSITE" id="PS50097"/>
    </source>
</evidence>
<dbReference type="Proteomes" id="UP001642540">
    <property type="component" value="Unassembled WGS sequence"/>
</dbReference>
<dbReference type="CDD" id="cd18186">
    <property type="entry name" value="BTB_POZ_ZBTB_KLHL-like"/>
    <property type="match status" value="1"/>
</dbReference>
<dbReference type="PANTHER" id="PTHR46672:SF8">
    <property type="entry name" value="BTB DOMAIN-CONTAINING PROTEIN"/>
    <property type="match status" value="1"/>
</dbReference>
<comment type="caution">
    <text evidence="2">The sequence shown here is derived from an EMBL/GenBank/DDBJ whole genome shotgun (WGS) entry which is preliminary data.</text>
</comment>